<evidence type="ECO:0000256" key="6">
    <source>
        <dbReference type="ARBA" id="ARBA00023128"/>
    </source>
</evidence>
<evidence type="ECO:0000256" key="1">
    <source>
        <dbReference type="ARBA" id="ARBA00003429"/>
    </source>
</evidence>
<evidence type="ECO:0000256" key="7">
    <source>
        <dbReference type="ARBA" id="ARBA00023136"/>
    </source>
</evidence>
<gene>
    <name evidence="11" type="ORF">chiPu_0008119</name>
</gene>
<dbReference type="GO" id="GO:0033617">
    <property type="term" value="P:mitochondrial respiratory chain complex IV assembly"/>
    <property type="evidence" value="ECO:0007669"/>
    <property type="project" value="UniProtKB-UniRule"/>
</dbReference>
<keyword evidence="4 8" id="KW-0812">Transmembrane</keyword>
<organism evidence="11 12">
    <name type="scientific">Chiloscyllium punctatum</name>
    <name type="common">Brownbanded bambooshark</name>
    <name type="synonym">Hemiscyllium punctatum</name>
    <dbReference type="NCBI Taxonomy" id="137246"/>
    <lineage>
        <taxon>Eukaryota</taxon>
        <taxon>Metazoa</taxon>
        <taxon>Chordata</taxon>
        <taxon>Craniata</taxon>
        <taxon>Vertebrata</taxon>
        <taxon>Chondrichthyes</taxon>
        <taxon>Elasmobranchii</taxon>
        <taxon>Galeomorphii</taxon>
        <taxon>Galeoidea</taxon>
        <taxon>Orectolobiformes</taxon>
        <taxon>Hemiscylliidae</taxon>
        <taxon>Chiloscyllium</taxon>
    </lineage>
</organism>
<keyword evidence="6 8" id="KW-0496">Mitochondrion</keyword>
<keyword evidence="5 8" id="KW-1133">Transmembrane helix</keyword>
<dbReference type="InterPro" id="IPR018628">
    <property type="entry name" value="Coa3_CC"/>
</dbReference>
<accession>A0A401SGZ2</accession>
<keyword evidence="7 8" id="KW-0472">Membrane</keyword>
<dbReference type="Pfam" id="PF09813">
    <property type="entry name" value="Coa3_cc"/>
    <property type="match status" value="1"/>
</dbReference>
<name>A0A401SGZ2_CHIPU</name>
<evidence type="ECO:0000259" key="10">
    <source>
        <dbReference type="Pfam" id="PF09813"/>
    </source>
</evidence>
<comment type="function">
    <text evidence="1">Core component of the MITRAC (mitochondrial translation regulation assembly intermediate of cytochrome c oxidase complex) complex, that regulates cytochrome c oxidase assembly. MITRAC complexes regulate both translation of mitochondrial encoded components and assembly of nuclear-encoded components imported in mitochondrion. Required for efficient translation of MT-CO1 and mitochondrial respiratory chain complex IV assembly.</text>
</comment>
<comment type="subcellular location">
    <subcellularLocation>
        <location evidence="2">Mitochondrion membrane</location>
        <topology evidence="2">Single-pass membrane protein</topology>
    </subcellularLocation>
</comment>
<sequence>SANCSPRIWERKKMAEMNSPGGSQFAKRVDPKRDNLTKEQIEFMQKVELAQWHKNMQKRRGRNVITGLAIGAIVLGIYGYTFYSVSQERFLDDLEEEAKVVQARSNSKTSVN</sequence>
<dbReference type="EMBL" id="BEZZ01000263">
    <property type="protein sequence ID" value="GCC29677.1"/>
    <property type="molecule type" value="Genomic_DNA"/>
</dbReference>
<keyword evidence="8" id="KW-0999">Mitochondrion inner membrane</keyword>
<dbReference type="Proteomes" id="UP000287033">
    <property type="component" value="Unassembled WGS sequence"/>
</dbReference>
<feature type="domain" description="Cytochrome c oxidase assembly factor 3 mitochondrial coiled-coil" evidence="10">
    <location>
        <begin position="51"/>
        <end position="97"/>
    </location>
</feature>
<evidence type="ECO:0000256" key="8">
    <source>
        <dbReference type="RuleBase" id="RU367056"/>
    </source>
</evidence>
<comment type="similarity">
    <text evidence="3 8">Belongs to the COA3 family.</text>
</comment>
<evidence type="ECO:0000256" key="4">
    <source>
        <dbReference type="ARBA" id="ARBA00022692"/>
    </source>
</evidence>
<feature type="region of interest" description="Disordered" evidence="9">
    <location>
        <begin position="1"/>
        <end position="28"/>
    </location>
</feature>
<evidence type="ECO:0000256" key="5">
    <source>
        <dbReference type="ARBA" id="ARBA00022989"/>
    </source>
</evidence>
<evidence type="ECO:0000256" key="9">
    <source>
        <dbReference type="SAM" id="MobiDB-lite"/>
    </source>
</evidence>
<comment type="subunit">
    <text evidence="8">Component of 250-400 kDa complexes called cytochrome oxidase assembly intermediates or COA complexes.</text>
</comment>
<dbReference type="OMA" id="MHFIRQV"/>
<evidence type="ECO:0000313" key="11">
    <source>
        <dbReference type="EMBL" id="GCC29677.1"/>
    </source>
</evidence>
<evidence type="ECO:0000256" key="3">
    <source>
        <dbReference type="ARBA" id="ARBA00007035"/>
    </source>
</evidence>
<dbReference type="STRING" id="137246.A0A401SGZ2"/>
<evidence type="ECO:0000313" key="12">
    <source>
        <dbReference type="Proteomes" id="UP000287033"/>
    </source>
</evidence>
<reference evidence="11 12" key="1">
    <citation type="journal article" date="2018" name="Nat. Ecol. Evol.">
        <title>Shark genomes provide insights into elasmobranch evolution and the origin of vertebrates.</title>
        <authorList>
            <person name="Hara Y"/>
            <person name="Yamaguchi K"/>
            <person name="Onimaru K"/>
            <person name="Kadota M"/>
            <person name="Koyanagi M"/>
            <person name="Keeley SD"/>
            <person name="Tatsumi K"/>
            <person name="Tanaka K"/>
            <person name="Motone F"/>
            <person name="Kageyama Y"/>
            <person name="Nozu R"/>
            <person name="Adachi N"/>
            <person name="Nishimura O"/>
            <person name="Nakagawa R"/>
            <person name="Tanegashima C"/>
            <person name="Kiyatake I"/>
            <person name="Matsumoto R"/>
            <person name="Murakumo K"/>
            <person name="Nishida K"/>
            <person name="Terakita A"/>
            <person name="Kuratani S"/>
            <person name="Sato K"/>
            <person name="Hyodo S Kuraku.S."/>
        </authorList>
    </citation>
    <scope>NUCLEOTIDE SEQUENCE [LARGE SCALE GENOMIC DNA]</scope>
</reference>
<dbReference type="OrthoDB" id="10018333at2759"/>
<comment type="caution">
    <text evidence="11">The sequence shown here is derived from an EMBL/GenBank/DDBJ whole genome shotgun (WGS) entry which is preliminary data.</text>
</comment>
<protein>
    <recommendedName>
        <fullName evidence="8">Cytochrome c oxidase assembly factor 3</fullName>
    </recommendedName>
</protein>
<feature type="transmembrane region" description="Helical" evidence="8">
    <location>
        <begin position="64"/>
        <end position="83"/>
    </location>
</feature>
<feature type="non-terminal residue" evidence="11">
    <location>
        <position position="1"/>
    </location>
</feature>
<proteinExistence type="inferred from homology"/>
<dbReference type="InterPro" id="IPR041752">
    <property type="entry name" value="Coa3"/>
</dbReference>
<dbReference type="GO" id="GO:0005743">
    <property type="term" value="C:mitochondrial inner membrane"/>
    <property type="evidence" value="ECO:0007669"/>
    <property type="project" value="UniProtKB-UniRule"/>
</dbReference>
<dbReference type="AlphaFoldDB" id="A0A401SGZ2"/>
<keyword evidence="12" id="KW-1185">Reference proteome</keyword>
<comment type="function">
    <text evidence="8">Required for assembly of cytochrome c oxidase (complex IV).</text>
</comment>
<dbReference type="PANTHER" id="PTHR15642:SF3">
    <property type="entry name" value="CYTOCHROME C OXIDASE ASSEMBLY FACTOR 3 HOMOLOG, MITOCHONDRIAL"/>
    <property type="match status" value="1"/>
</dbReference>
<evidence type="ECO:0000256" key="2">
    <source>
        <dbReference type="ARBA" id="ARBA00004304"/>
    </source>
</evidence>
<dbReference type="PANTHER" id="PTHR15642">
    <property type="entry name" value="CYTOCHROME C OXIDASE ASSEMBLY FACTOR 3, MITOCHONDRIAL"/>
    <property type="match status" value="1"/>
</dbReference>